<name>A0A369Q2Y4_9BACT</name>
<feature type="domain" description="Initiator Rep protein WH1" evidence="2">
    <location>
        <begin position="19"/>
        <end position="162"/>
    </location>
</feature>
<dbReference type="InterPro" id="IPR000525">
    <property type="entry name" value="Initiator_Rep_WH1"/>
</dbReference>
<reference evidence="3 4" key="1">
    <citation type="submission" date="2018-04" db="EMBL/GenBank/DDBJ databases">
        <title>Adhaeribacter sp. HMF7616 genome sequencing and assembly.</title>
        <authorList>
            <person name="Kang H."/>
            <person name="Kang J."/>
            <person name="Cha I."/>
            <person name="Kim H."/>
            <person name="Joh K."/>
        </authorList>
    </citation>
    <scope>NUCLEOTIDE SEQUENCE [LARGE SCALE GENOMIC DNA]</scope>
    <source>
        <strain evidence="3 4">HMF7616</strain>
    </source>
</reference>
<dbReference type="InterPro" id="IPR036388">
    <property type="entry name" value="WH-like_DNA-bd_sf"/>
</dbReference>
<protein>
    <recommendedName>
        <fullName evidence="2">Initiator Rep protein WH1 domain-containing protein</fullName>
    </recommendedName>
</protein>
<comment type="similarity">
    <text evidence="1">Belongs to the initiator RepB protein family.</text>
</comment>
<dbReference type="Gene3D" id="1.10.10.10">
    <property type="entry name" value="Winged helix-like DNA-binding domain superfamily/Winged helix DNA-binding domain"/>
    <property type="match status" value="2"/>
</dbReference>
<dbReference type="Proteomes" id="UP000253919">
    <property type="component" value="Unassembled WGS sequence"/>
</dbReference>
<dbReference type="Pfam" id="PF21205">
    <property type="entry name" value="Rep3_C"/>
    <property type="match status" value="1"/>
</dbReference>
<dbReference type="AlphaFoldDB" id="A0A369Q2Y4"/>
<proteinExistence type="inferred from homology"/>
<sequence>MEHSTALKSTKKVKSSGTIAQGNFLVRSYLTFGAIEAKIFTLLLAGIDKEDKNLKRIEFPMSLITNYKGGSAYEAIHEACMQLMAKKINAHPEDSKRKKGFHYYQVVIDCGLDLGKGIISGQFHPDVEKYLIDLKKNYTISEIEELLKLKSGYSHRLFWYLKSYENIKSKYRREPFEEFKNIMLGETPETSYQNSDFRRFVLEPSFKEVVRSNAFKDFNGEPTVRYTLERKGRIVTHIRFDFSKQAQLSLFDKLEHGSTTTNTLLRSEPEISILLPDKLRRPFERLVEYGLTEQQAKVVIEKVPIVELNKVLYKLNNDIIVDKMHLKLNRTAGIHSVMVLKEKFSVKYKLWLSQ</sequence>
<gene>
    <name evidence="3" type="ORF">AHMF7616_05254</name>
</gene>
<dbReference type="GO" id="GO:0003887">
    <property type="term" value="F:DNA-directed DNA polymerase activity"/>
    <property type="evidence" value="ECO:0007669"/>
    <property type="project" value="InterPro"/>
</dbReference>
<evidence type="ECO:0000256" key="1">
    <source>
        <dbReference type="ARBA" id="ARBA00038283"/>
    </source>
</evidence>
<dbReference type="Pfam" id="PF01051">
    <property type="entry name" value="Rep3_N"/>
    <property type="match status" value="1"/>
</dbReference>
<keyword evidence="4" id="KW-1185">Reference proteome</keyword>
<comment type="caution">
    <text evidence="3">The sequence shown here is derived from an EMBL/GenBank/DDBJ whole genome shotgun (WGS) entry which is preliminary data.</text>
</comment>
<dbReference type="SUPFAM" id="SSF46785">
    <property type="entry name" value="Winged helix' DNA-binding domain"/>
    <property type="match status" value="2"/>
</dbReference>
<accession>A0A369Q2Y4</accession>
<dbReference type="InterPro" id="IPR036390">
    <property type="entry name" value="WH_DNA-bd_sf"/>
</dbReference>
<dbReference type="GO" id="GO:0006270">
    <property type="term" value="P:DNA replication initiation"/>
    <property type="evidence" value="ECO:0007669"/>
    <property type="project" value="InterPro"/>
</dbReference>
<evidence type="ECO:0000259" key="2">
    <source>
        <dbReference type="Pfam" id="PF01051"/>
    </source>
</evidence>
<evidence type="ECO:0000313" key="3">
    <source>
        <dbReference type="EMBL" id="RDC58820.1"/>
    </source>
</evidence>
<evidence type="ECO:0000313" key="4">
    <source>
        <dbReference type="Proteomes" id="UP000253919"/>
    </source>
</evidence>
<organism evidence="3 4">
    <name type="scientific">Adhaeribacter pallidiroseus</name>
    <dbReference type="NCBI Taxonomy" id="2072847"/>
    <lineage>
        <taxon>Bacteria</taxon>
        <taxon>Pseudomonadati</taxon>
        <taxon>Bacteroidota</taxon>
        <taxon>Cytophagia</taxon>
        <taxon>Cytophagales</taxon>
        <taxon>Hymenobacteraceae</taxon>
        <taxon>Adhaeribacter</taxon>
    </lineage>
</organism>
<dbReference type="EMBL" id="QASA01000002">
    <property type="protein sequence ID" value="RDC58820.1"/>
    <property type="molecule type" value="Genomic_DNA"/>
</dbReference>